<reference evidence="3 4" key="1">
    <citation type="journal article" date="2016" name="Antonie Van Leeuwenhoek">
        <title>Lysinibacillus endophyticus sp. nov., an indole-3-acetic acid producing endophytic bacterium isolated from corn root (Zea mays cv. Xinken-5).</title>
        <authorList>
            <person name="Yu J."/>
            <person name="Guan X."/>
            <person name="Liu C."/>
            <person name="Xiang W."/>
            <person name="Yu Z."/>
            <person name="Liu X."/>
            <person name="Wang G."/>
        </authorList>
    </citation>
    <scope>NUCLEOTIDE SEQUENCE [LARGE SCALE GENOMIC DNA]</scope>
    <source>
        <strain evidence="3 4">DSM 100506</strain>
    </source>
</reference>
<sequence>MVGCYHAKYAIDFSHSAITFFVKHIIISNVKGSFDSYSALVNAETLEDLTTAKISVAIDVANIFTKD</sequence>
<comment type="caution">
    <text evidence="3">The sequence shown here is derived from an EMBL/GenBank/DDBJ whole genome shotgun (WGS) entry which is preliminary data.</text>
</comment>
<evidence type="ECO:0000313" key="3">
    <source>
        <dbReference type="EMBL" id="RKQ19579.1"/>
    </source>
</evidence>
<dbReference type="Proteomes" id="UP000272238">
    <property type="component" value="Unassembled WGS sequence"/>
</dbReference>
<proteinExistence type="inferred from homology"/>
<dbReference type="Pfam" id="PF04264">
    <property type="entry name" value="YceI"/>
    <property type="match status" value="1"/>
</dbReference>
<protein>
    <recommendedName>
        <fullName evidence="2">Lipid/polyisoprenoid-binding YceI-like domain-containing protein</fullName>
    </recommendedName>
</protein>
<accession>A0A494ZA89</accession>
<evidence type="ECO:0000259" key="2">
    <source>
        <dbReference type="Pfam" id="PF04264"/>
    </source>
</evidence>
<dbReference type="SUPFAM" id="SSF101874">
    <property type="entry name" value="YceI-like"/>
    <property type="match status" value="1"/>
</dbReference>
<evidence type="ECO:0000313" key="4">
    <source>
        <dbReference type="Proteomes" id="UP000272238"/>
    </source>
</evidence>
<dbReference type="AlphaFoldDB" id="A0A494ZA89"/>
<dbReference type="Gene3D" id="2.40.128.110">
    <property type="entry name" value="Lipid/polyisoprenoid-binding, YceI-like"/>
    <property type="match status" value="1"/>
</dbReference>
<feature type="domain" description="Lipid/polyisoprenoid-binding YceI-like" evidence="2">
    <location>
        <begin position="9"/>
        <end position="66"/>
    </location>
</feature>
<name>A0A494ZA89_9BACL</name>
<dbReference type="InterPro" id="IPR036761">
    <property type="entry name" value="TTHA0802/YceI-like_sf"/>
</dbReference>
<keyword evidence="4" id="KW-1185">Reference proteome</keyword>
<dbReference type="OrthoDB" id="9811006at2"/>
<evidence type="ECO:0000256" key="1">
    <source>
        <dbReference type="ARBA" id="ARBA00008812"/>
    </source>
</evidence>
<gene>
    <name evidence="3" type="ORF">D8M03_02600</name>
</gene>
<dbReference type="InterPro" id="IPR007372">
    <property type="entry name" value="Lipid/polyisoprenoid-bd_YceI"/>
</dbReference>
<dbReference type="EMBL" id="RBZN01000003">
    <property type="protein sequence ID" value="RKQ19579.1"/>
    <property type="molecule type" value="Genomic_DNA"/>
</dbReference>
<organism evidence="3 4">
    <name type="scientific">Ureibacillus endophyticus</name>
    <dbReference type="NCBI Taxonomy" id="1978490"/>
    <lineage>
        <taxon>Bacteria</taxon>
        <taxon>Bacillati</taxon>
        <taxon>Bacillota</taxon>
        <taxon>Bacilli</taxon>
        <taxon>Bacillales</taxon>
        <taxon>Caryophanaceae</taxon>
        <taxon>Ureibacillus</taxon>
    </lineage>
</organism>
<comment type="similarity">
    <text evidence="1">Belongs to the UPF0312 family.</text>
</comment>